<feature type="transmembrane region" description="Helical" evidence="12">
    <location>
        <begin position="272"/>
        <end position="292"/>
    </location>
</feature>
<dbReference type="EMBL" id="WJEC01007937">
    <property type="protein sequence ID" value="KAF7465250.1"/>
    <property type="molecule type" value="Genomic_DNA"/>
</dbReference>
<evidence type="ECO:0000313" key="14">
    <source>
        <dbReference type="EMBL" id="KAF7465250.1"/>
    </source>
</evidence>
<feature type="transmembrane region" description="Helical" evidence="12">
    <location>
        <begin position="60"/>
        <end position="78"/>
    </location>
</feature>
<feature type="transmembrane region" description="Helical" evidence="12">
    <location>
        <begin position="144"/>
        <end position="164"/>
    </location>
</feature>
<dbReference type="Proteomes" id="UP000662637">
    <property type="component" value="Unassembled WGS sequence"/>
</dbReference>
<dbReference type="PANTHER" id="PTHR26453">
    <property type="entry name" value="OLFACTORY RECEPTOR"/>
    <property type="match status" value="1"/>
</dbReference>
<gene>
    <name evidence="14" type="ORF">GHT09_005008</name>
</gene>
<keyword evidence="2 12" id="KW-1003">Cell membrane</keyword>
<dbReference type="SUPFAM" id="SSF81321">
    <property type="entry name" value="Family A G protein-coupled receptor-like"/>
    <property type="match status" value="1"/>
</dbReference>
<organism evidence="14 15">
    <name type="scientific">Marmota monax</name>
    <name type="common">Woodchuck</name>
    <dbReference type="NCBI Taxonomy" id="9995"/>
    <lineage>
        <taxon>Eukaryota</taxon>
        <taxon>Metazoa</taxon>
        <taxon>Chordata</taxon>
        <taxon>Craniata</taxon>
        <taxon>Vertebrata</taxon>
        <taxon>Euteleostomi</taxon>
        <taxon>Mammalia</taxon>
        <taxon>Eutheria</taxon>
        <taxon>Euarchontoglires</taxon>
        <taxon>Glires</taxon>
        <taxon>Rodentia</taxon>
        <taxon>Sciuromorpha</taxon>
        <taxon>Sciuridae</taxon>
        <taxon>Xerinae</taxon>
        <taxon>Marmotini</taxon>
        <taxon>Marmota</taxon>
    </lineage>
</organism>
<sequence length="316" mass="35720">METSNGSFRTDFILLGFSDQPQLESIISVVVFIFYIVTLVGNTTIILVSYLDTQLHTPMYFFLSNLSFLDLCYTTSIIPQMLANIWGPKKSITYGGCVLQFFFALDLGATECLLLAVMAYDRYAAVCQPLHYTAIMHPELCQKLVLTSWFGGLGSALILCSLTMKLPRYGHQEVDNFFCEMPALIKMACVYSKVIEIVVFTLGVIFLLVPLSLILISYGVIIRAVMTIKLAARWKKILNTCGSNLTVVTLFYGTLIYMYMKPQNSTSREQGKFFTLFYTVITPSLNPLIYTLRNKDVKSAVKRILQIKKNIQQSHE</sequence>
<evidence type="ECO:0000256" key="12">
    <source>
        <dbReference type="RuleBase" id="RU363047"/>
    </source>
</evidence>
<keyword evidence="7 11" id="KW-0297">G-protein coupled receptor</keyword>
<evidence type="ECO:0000256" key="3">
    <source>
        <dbReference type="ARBA" id="ARBA00022606"/>
    </source>
</evidence>
<dbReference type="AlphaFoldDB" id="A0A834PT78"/>
<evidence type="ECO:0000256" key="10">
    <source>
        <dbReference type="ARBA" id="ARBA00023224"/>
    </source>
</evidence>
<reference evidence="14" key="1">
    <citation type="submission" date="2020-08" db="EMBL/GenBank/DDBJ databases">
        <authorList>
            <person name="Shumante A."/>
            <person name="Zimin A.V."/>
            <person name="Puiu D."/>
            <person name="Salzberg S.L."/>
        </authorList>
    </citation>
    <scope>NUCLEOTIDE SEQUENCE</scope>
    <source>
        <strain evidence="14">WC2-LM</strain>
        <tissue evidence="14">Liver</tissue>
    </source>
</reference>
<name>A0A834PT78_MARMO</name>
<evidence type="ECO:0000256" key="8">
    <source>
        <dbReference type="ARBA" id="ARBA00023136"/>
    </source>
</evidence>
<dbReference type="CDD" id="cd15434">
    <property type="entry name" value="7tmA_OR2W-like"/>
    <property type="match status" value="1"/>
</dbReference>
<evidence type="ECO:0000259" key="13">
    <source>
        <dbReference type="PROSITE" id="PS50262"/>
    </source>
</evidence>
<dbReference type="PRINTS" id="PR00237">
    <property type="entry name" value="GPCRRHODOPSN"/>
</dbReference>
<comment type="similarity">
    <text evidence="11">Belongs to the G-protein coupled receptor 1 family.</text>
</comment>
<dbReference type="GO" id="GO:0005886">
    <property type="term" value="C:plasma membrane"/>
    <property type="evidence" value="ECO:0007669"/>
    <property type="project" value="UniProtKB-SubCell"/>
</dbReference>
<keyword evidence="5 12" id="KW-0552">Olfaction</keyword>
<feature type="transmembrane region" description="Helical" evidence="12">
    <location>
        <begin position="237"/>
        <end position="260"/>
    </location>
</feature>
<dbReference type="InterPro" id="IPR000276">
    <property type="entry name" value="GPCR_Rhodpsn"/>
</dbReference>
<accession>A0A834PT78</accession>
<dbReference type="PROSITE" id="PS50262">
    <property type="entry name" value="G_PROTEIN_RECEP_F1_2"/>
    <property type="match status" value="1"/>
</dbReference>
<evidence type="ECO:0000256" key="5">
    <source>
        <dbReference type="ARBA" id="ARBA00022725"/>
    </source>
</evidence>
<keyword evidence="6 12" id="KW-1133">Transmembrane helix</keyword>
<dbReference type="Gene3D" id="1.20.1070.10">
    <property type="entry name" value="Rhodopsin 7-helix transmembrane proteins"/>
    <property type="match status" value="1"/>
</dbReference>
<dbReference type="GO" id="GO:0004930">
    <property type="term" value="F:G protein-coupled receptor activity"/>
    <property type="evidence" value="ECO:0007669"/>
    <property type="project" value="UniProtKB-KW"/>
</dbReference>
<feature type="transmembrane region" description="Helical" evidence="12">
    <location>
        <begin position="26"/>
        <end position="48"/>
    </location>
</feature>
<dbReference type="GO" id="GO:0004984">
    <property type="term" value="F:olfactory receptor activity"/>
    <property type="evidence" value="ECO:0007669"/>
    <property type="project" value="InterPro"/>
</dbReference>
<dbReference type="PROSITE" id="PS00237">
    <property type="entry name" value="G_PROTEIN_RECEP_F1_1"/>
    <property type="match status" value="1"/>
</dbReference>
<keyword evidence="9 11" id="KW-0675">Receptor</keyword>
<evidence type="ECO:0000256" key="4">
    <source>
        <dbReference type="ARBA" id="ARBA00022692"/>
    </source>
</evidence>
<comment type="caution">
    <text evidence="14">The sequence shown here is derived from an EMBL/GenBank/DDBJ whole genome shotgun (WGS) entry which is preliminary data.</text>
</comment>
<protein>
    <recommendedName>
        <fullName evidence="12">Olfactory receptor</fullName>
    </recommendedName>
</protein>
<evidence type="ECO:0000256" key="2">
    <source>
        <dbReference type="ARBA" id="ARBA00022475"/>
    </source>
</evidence>
<comment type="subcellular location">
    <subcellularLocation>
        <location evidence="1 12">Cell membrane</location>
        <topology evidence="1 12">Multi-pass membrane protein</topology>
    </subcellularLocation>
</comment>
<evidence type="ECO:0000256" key="7">
    <source>
        <dbReference type="ARBA" id="ARBA00023040"/>
    </source>
</evidence>
<dbReference type="FunFam" id="1.20.1070.10:FF:000005">
    <property type="entry name" value="Olfactory receptor"/>
    <property type="match status" value="1"/>
</dbReference>
<keyword evidence="10 11" id="KW-0807">Transducer</keyword>
<keyword evidence="8 12" id="KW-0472">Membrane</keyword>
<feature type="domain" description="G-protein coupled receptors family 1 profile" evidence="13">
    <location>
        <begin position="41"/>
        <end position="290"/>
    </location>
</feature>
<dbReference type="PRINTS" id="PR00245">
    <property type="entry name" value="OLFACTORYR"/>
</dbReference>
<evidence type="ECO:0000256" key="1">
    <source>
        <dbReference type="ARBA" id="ARBA00004651"/>
    </source>
</evidence>
<dbReference type="Pfam" id="PF13853">
    <property type="entry name" value="7tm_4"/>
    <property type="match status" value="1"/>
</dbReference>
<evidence type="ECO:0000256" key="9">
    <source>
        <dbReference type="ARBA" id="ARBA00023170"/>
    </source>
</evidence>
<proteinExistence type="inferred from homology"/>
<evidence type="ECO:0000313" key="15">
    <source>
        <dbReference type="Proteomes" id="UP000662637"/>
    </source>
</evidence>
<feature type="transmembrane region" description="Helical" evidence="12">
    <location>
        <begin position="98"/>
        <end position="123"/>
    </location>
</feature>
<evidence type="ECO:0000256" key="6">
    <source>
        <dbReference type="ARBA" id="ARBA00022989"/>
    </source>
</evidence>
<evidence type="ECO:0000256" key="11">
    <source>
        <dbReference type="RuleBase" id="RU000688"/>
    </source>
</evidence>
<dbReference type="InterPro" id="IPR000725">
    <property type="entry name" value="Olfact_rcpt"/>
</dbReference>
<dbReference type="InterPro" id="IPR017452">
    <property type="entry name" value="GPCR_Rhodpsn_7TM"/>
</dbReference>
<keyword evidence="3 12" id="KW-0716">Sensory transduction</keyword>
<feature type="transmembrane region" description="Helical" evidence="12">
    <location>
        <begin position="197"/>
        <end position="225"/>
    </location>
</feature>
<keyword evidence="4 11" id="KW-0812">Transmembrane</keyword>